<organism evidence="2 3">
    <name type="scientific">Rhodococcus opacus</name>
    <name type="common">Nocardia opaca</name>
    <dbReference type="NCBI Taxonomy" id="37919"/>
    <lineage>
        <taxon>Bacteria</taxon>
        <taxon>Bacillati</taxon>
        <taxon>Actinomycetota</taxon>
        <taxon>Actinomycetes</taxon>
        <taxon>Mycobacteriales</taxon>
        <taxon>Nocardiaceae</taxon>
        <taxon>Rhodococcus</taxon>
    </lineage>
</organism>
<name>A0A076F1B1_RHOOP</name>
<feature type="domain" description="AB hydrolase-1" evidence="1">
    <location>
        <begin position="41"/>
        <end position="261"/>
    </location>
</feature>
<dbReference type="RefSeq" id="WP_128643871.1">
    <property type="nucleotide sequence ID" value="NZ_CP008950.1"/>
</dbReference>
<dbReference type="AlphaFoldDB" id="A0A076F1B1"/>
<dbReference type="SUPFAM" id="SSF53474">
    <property type="entry name" value="alpha/beta-Hydrolases"/>
    <property type="match status" value="1"/>
</dbReference>
<accession>A0A076F1B1</accession>
<dbReference type="Proteomes" id="UP000028488">
    <property type="component" value="Plasmid pPDG3"/>
</dbReference>
<dbReference type="PANTHER" id="PTHR43798">
    <property type="entry name" value="MONOACYLGLYCEROL LIPASE"/>
    <property type="match status" value="1"/>
</dbReference>
<keyword evidence="2" id="KW-0614">Plasmid</keyword>
<dbReference type="InterPro" id="IPR029058">
    <property type="entry name" value="AB_hydrolase_fold"/>
</dbReference>
<dbReference type="PANTHER" id="PTHR43798:SF33">
    <property type="entry name" value="HYDROLASE, PUTATIVE (AFU_ORTHOLOGUE AFUA_2G14860)-RELATED"/>
    <property type="match status" value="1"/>
</dbReference>
<dbReference type="InterPro" id="IPR050266">
    <property type="entry name" value="AB_hydrolase_sf"/>
</dbReference>
<dbReference type="GO" id="GO:0046464">
    <property type="term" value="P:acylglycerol catabolic process"/>
    <property type="evidence" value="ECO:0007669"/>
    <property type="project" value="TreeGrafter"/>
</dbReference>
<geneLocation type="plasmid" evidence="2 3">
    <name>pPDG3</name>
</geneLocation>
<dbReference type="Pfam" id="PF00561">
    <property type="entry name" value="Abhydrolase_1"/>
    <property type="match status" value="1"/>
</dbReference>
<evidence type="ECO:0000259" key="1">
    <source>
        <dbReference type="Pfam" id="PF00561"/>
    </source>
</evidence>
<dbReference type="EMBL" id="CP008950">
    <property type="protein sequence ID" value="AII11192.1"/>
    <property type="molecule type" value="Genomic_DNA"/>
</dbReference>
<protein>
    <recommendedName>
        <fullName evidence="1">AB hydrolase-1 domain-containing protein</fullName>
    </recommendedName>
</protein>
<proteinExistence type="predicted"/>
<dbReference type="InterPro" id="IPR000073">
    <property type="entry name" value="AB_hydrolase_1"/>
</dbReference>
<gene>
    <name evidence="2" type="ORF">EP51_44925</name>
</gene>
<dbReference type="GO" id="GO:0047372">
    <property type="term" value="F:monoacylglycerol lipase activity"/>
    <property type="evidence" value="ECO:0007669"/>
    <property type="project" value="TreeGrafter"/>
</dbReference>
<reference evidence="2 3" key="1">
    <citation type="submission" date="2014-07" db="EMBL/GenBank/DDBJ databases">
        <title>Genome Sequence of Rhodococcus opacus Strain R7, a Biodegrader of Mono- and Polycyclic Aromatic Hydrocarbons.</title>
        <authorList>
            <person name="Di Gennaro P."/>
            <person name="Zampolli J."/>
            <person name="Presti I."/>
            <person name="Cappelletti M."/>
            <person name="D'Ursi P."/>
            <person name="Orro A."/>
            <person name="Mezzelani A."/>
            <person name="Milanesi L."/>
        </authorList>
    </citation>
    <scope>NUCLEOTIDE SEQUENCE [LARGE SCALE GENOMIC DNA]</scope>
    <source>
        <strain evidence="2 3">R7</strain>
        <plasmid evidence="2">pPDG3</plasmid>
    </source>
</reference>
<dbReference type="GO" id="GO:0016020">
    <property type="term" value="C:membrane"/>
    <property type="evidence" value="ECO:0007669"/>
    <property type="project" value="TreeGrafter"/>
</dbReference>
<sequence>MSVPSTPIAEKALAFEAAFPLRSRPAGGFDWRYYAGGSGDVVLLLTGGVGIGIGWLDLGLALEGRYRVIAVDYPPACSFADLADGVTELLAAENVERAHVVGQSMGGMLAEVLSRRSPTMVRSLVLTGTGLYGEEDRPRLADKRTQLEKNPWEAVREQMRQALRATWKGSDDLEFWLERVDAATDGEAGRARTIAGYDAFLDLIGRLPAMLEQPGWKGPTLLIRSDDDQLITERQVGRLLQMHPDAEVRHYATGGHSLLVSRPEDYVHDVMTFLG</sequence>
<dbReference type="Gene3D" id="3.40.50.1820">
    <property type="entry name" value="alpha/beta hydrolase"/>
    <property type="match status" value="1"/>
</dbReference>
<evidence type="ECO:0000313" key="3">
    <source>
        <dbReference type="Proteomes" id="UP000028488"/>
    </source>
</evidence>
<evidence type="ECO:0000313" key="2">
    <source>
        <dbReference type="EMBL" id="AII11192.1"/>
    </source>
</evidence>